<accession>A0AAV1LJI6</accession>
<feature type="domain" description="PiggyBac transposable element-derived protein" evidence="1">
    <location>
        <begin position="104"/>
        <end position="476"/>
    </location>
</feature>
<dbReference type="PANTHER" id="PTHR46599">
    <property type="entry name" value="PIGGYBAC TRANSPOSABLE ELEMENT-DERIVED PROTEIN 4"/>
    <property type="match status" value="1"/>
</dbReference>
<dbReference type="PANTHER" id="PTHR46599:SF3">
    <property type="entry name" value="PIGGYBAC TRANSPOSABLE ELEMENT-DERIVED PROTEIN 4"/>
    <property type="match status" value="1"/>
</dbReference>
<evidence type="ECO:0000313" key="3">
    <source>
        <dbReference type="Proteomes" id="UP001314205"/>
    </source>
</evidence>
<name>A0AAV1LJI6_9NEOP</name>
<dbReference type="Proteomes" id="UP001314205">
    <property type="component" value="Unassembled WGS sequence"/>
</dbReference>
<reference evidence="2 3" key="1">
    <citation type="submission" date="2023-11" db="EMBL/GenBank/DDBJ databases">
        <authorList>
            <person name="Hedman E."/>
            <person name="Englund M."/>
            <person name="Stromberg M."/>
            <person name="Nyberg Akerstrom W."/>
            <person name="Nylinder S."/>
            <person name="Jareborg N."/>
            <person name="Kallberg Y."/>
            <person name="Kronander E."/>
        </authorList>
    </citation>
    <scope>NUCLEOTIDE SEQUENCE [LARGE SCALE GENOMIC DNA]</scope>
</reference>
<dbReference type="AlphaFoldDB" id="A0AAV1LJI6"/>
<keyword evidence="3" id="KW-1185">Reference proteome</keyword>
<sequence length="574" mass="66119">MYKYLLFVYSESEESEESDEEEMVAPLIPRTFRINIDTPEDDDVTTTATVPTHLDFPTPEMGAVRPYNLHDFEWNSFPDPPIPPNLRREKFSSSNVGPTTPCVDPYDTFIGIWDRQFMEHIASETNRYAQEVIKKMILNQSLTQKCLMRDWRPTTADELYTYFAIILAMGIVVKNNICEYWDSTLDIFYTPGFKTHMTAKRFQLLNKCLHFNSNENMCALKLDASEANLYKIEPVLSHLNSKFQSMYNMSQNIALDESLLLWKGVSDIDQFIANKAAADGIKTYEICEPQTGYMWRFEVHTHGRSSRKQSPQEKLETFTTTLVLRLIQGLEYKGHTLWMDSLYSSPVLARRLKSLGFDCVGTLRTNRQFVPTALSSLTKANMQRGEITGFTSGDVDLIVWKDLNRVAMISTYHGNIKTNDKAYPKPALIADYNIMVGGVDRKDQMLAMYPIERKQTRVWYKQFFRRLLNVSVLNCFILVKKSSSSICQRSFRRSLILSLLKKHSSLSVVPAVPSNSSIFKIKDHHLKQFPLLPVTHDRHRIRRVCTICKNRINTFCVGCDKAVCMTPCFVALHQ</sequence>
<protein>
    <recommendedName>
        <fullName evidence="1">PiggyBac transposable element-derived protein domain-containing protein</fullName>
    </recommendedName>
</protein>
<dbReference type="InterPro" id="IPR029526">
    <property type="entry name" value="PGBD"/>
</dbReference>
<organism evidence="2 3">
    <name type="scientific">Parnassius mnemosyne</name>
    <name type="common">clouded apollo</name>
    <dbReference type="NCBI Taxonomy" id="213953"/>
    <lineage>
        <taxon>Eukaryota</taxon>
        <taxon>Metazoa</taxon>
        <taxon>Ecdysozoa</taxon>
        <taxon>Arthropoda</taxon>
        <taxon>Hexapoda</taxon>
        <taxon>Insecta</taxon>
        <taxon>Pterygota</taxon>
        <taxon>Neoptera</taxon>
        <taxon>Endopterygota</taxon>
        <taxon>Lepidoptera</taxon>
        <taxon>Glossata</taxon>
        <taxon>Ditrysia</taxon>
        <taxon>Papilionoidea</taxon>
        <taxon>Papilionidae</taxon>
        <taxon>Parnassiinae</taxon>
        <taxon>Parnassini</taxon>
        <taxon>Parnassius</taxon>
        <taxon>Driopa</taxon>
    </lineage>
</organism>
<comment type="caution">
    <text evidence="2">The sequence shown here is derived from an EMBL/GenBank/DDBJ whole genome shotgun (WGS) entry which is preliminary data.</text>
</comment>
<evidence type="ECO:0000313" key="2">
    <source>
        <dbReference type="EMBL" id="CAK1594212.1"/>
    </source>
</evidence>
<gene>
    <name evidence="2" type="ORF">PARMNEM_LOCUS13887</name>
</gene>
<dbReference type="Pfam" id="PF13843">
    <property type="entry name" value="DDE_Tnp_1_7"/>
    <property type="match status" value="1"/>
</dbReference>
<evidence type="ECO:0000259" key="1">
    <source>
        <dbReference type="Pfam" id="PF13843"/>
    </source>
</evidence>
<proteinExistence type="predicted"/>
<dbReference type="EMBL" id="CAVLGL010000089">
    <property type="protein sequence ID" value="CAK1594212.1"/>
    <property type="molecule type" value="Genomic_DNA"/>
</dbReference>